<evidence type="ECO:0000313" key="2">
    <source>
        <dbReference type="EMBL" id="MFD1192262.1"/>
    </source>
</evidence>
<dbReference type="PANTHER" id="PTHR33361:SF2">
    <property type="entry name" value="DUF885 DOMAIN-CONTAINING PROTEIN"/>
    <property type="match status" value="1"/>
</dbReference>
<sequence length="597" mass="65596">MPNRRQLLVGAAALAATPAFGAASPDAELSALLARHMDEYLTLSPQAAADLLTDARGRAARHRLDDRSLEGKARDLAAARRWRKELAGVNRAALSPAGQVEYDTAAFAYEMLDEVGARYGFQDHALRPGPYLISQMSGDYYWLPEDYARAPMAEREDAQAYLDRFAAFATALDQETERVRFDASQGVIPPDFVLDRIIAQLSALRAVPAERSDMAAGPAARAAAKGWAEVGPKATAILANQIQPALDRQIALFQSFRAKAVHEAGVWRLPEGEAWYALALKSNTTVSTPPFEMHQLGLDTFATLSAELDSLLRAQGMTQGSVGERIRALDKDPRFLKPDTDAGRAELLTYARDHLAHVHDLLPRAFRTLPDRDITVDRVPVAIEAGAPGAYYSGPPADGSRPGVIAINLKTTDEWPLWRLATLTHHEGDPGHHLQHAVFRKAAPDAPLYRSFAQYSAYVEGWALYAEHVAVEIGAYENDPFGRIGAVQSALFRAARIVVDTGIHAKRWSREEATRWMVENAGEQQTSAQREIDRYCVYPGQACAFMVGRIAFLKAREAARARLGARFDVRDFHERVLAAGPAPMQVVARMTQDWQGG</sequence>
<name>A0ABW3T5Q7_9CAUL</name>
<dbReference type="InterPro" id="IPR010281">
    <property type="entry name" value="DUF885"/>
</dbReference>
<keyword evidence="1" id="KW-0732">Signal</keyword>
<reference evidence="3" key="1">
    <citation type="journal article" date="2019" name="Int. J. Syst. Evol. Microbiol.">
        <title>The Global Catalogue of Microorganisms (GCM) 10K type strain sequencing project: providing services to taxonomists for standard genome sequencing and annotation.</title>
        <authorList>
            <consortium name="The Broad Institute Genomics Platform"/>
            <consortium name="The Broad Institute Genome Sequencing Center for Infectious Disease"/>
            <person name="Wu L."/>
            <person name="Ma J."/>
        </authorList>
    </citation>
    <scope>NUCLEOTIDE SEQUENCE [LARGE SCALE GENOMIC DNA]</scope>
    <source>
        <strain evidence="3">CCUG 55074</strain>
    </source>
</reference>
<proteinExistence type="predicted"/>
<dbReference type="Proteomes" id="UP001597216">
    <property type="component" value="Unassembled WGS sequence"/>
</dbReference>
<feature type="chain" id="PRO_5045654560" evidence="1">
    <location>
        <begin position="22"/>
        <end position="597"/>
    </location>
</feature>
<comment type="caution">
    <text evidence="2">The sequence shown here is derived from an EMBL/GenBank/DDBJ whole genome shotgun (WGS) entry which is preliminary data.</text>
</comment>
<dbReference type="RefSeq" id="WP_377354421.1">
    <property type="nucleotide sequence ID" value="NZ_JBHTLQ010000049.1"/>
</dbReference>
<evidence type="ECO:0000256" key="1">
    <source>
        <dbReference type="SAM" id="SignalP"/>
    </source>
</evidence>
<evidence type="ECO:0000313" key="3">
    <source>
        <dbReference type="Proteomes" id="UP001597216"/>
    </source>
</evidence>
<organism evidence="2 3">
    <name type="scientific">Phenylobacterium conjunctum</name>
    <dbReference type="NCBI Taxonomy" id="1298959"/>
    <lineage>
        <taxon>Bacteria</taxon>
        <taxon>Pseudomonadati</taxon>
        <taxon>Pseudomonadota</taxon>
        <taxon>Alphaproteobacteria</taxon>
        <taxon>Caulobacterales</taxon>
        <taxon>Caulobacteraceae</taxon>
        <taxon>Phenylobacterium</taxon>
    </lineage>
</organism>
<dbReference type="InterPro" id="IPR006311">
    <property type="entry name" value="TAT_signal"/>
</dbReference>
<feature type="signal peptide" evidence="1">
    <location>
        <begin position="1"/>
        <end position="21"/>
    </location>
</feature>
<dbReference type="PANTHER" id="PTHR33361">
    <property type="entry name" value="GLR0591 PROTEIN"/>
    <property type="match status" value="1"/>
</dbReference>
<gene>
    <name evidence="2" type="ORF">ACFQ27_16865</name>
</gene>
<protein>
    <submittedName>
        <fullName evidence="2">DUF885 domain-containing protein</fullName>
    </submittedName>
</protein>
<dbReference type="PROSITE" id="PS51318">
    <property type="entry name" value="TAT"/>
    <property type="match status" value="1"/>
</dbReference>
<dbReference type="Pfam" id="PF05960">
    <property type="entry name" value="DUF885"/>
    <property type="match status" value="1"/>
</dbReference>
<accession>A0ABW3T5Q7</accession>
<dbReference type="EMBL" id="JBHTLQ010000049">
    <property type="protein sequence ID" value="MFD1192262.1"/>
    <property type="molecule type" value="Genomic_DNA"/>
</dbReference>
<keyword evidence="3" id="KW-1185">Reference proteome</keyword>